<evidence type="ECO:0000313" key="1">
    <source>
        <dbReference type="EMBL" id="VTT64940.1"/>
    </source>
</evidence>
<evidence type="ECO:0000313" key="2">
    <source>
        <dbReference type="Proteomes" id="UP000760494"/>
    </source>
</evidence>
<protein>
    <submittedName>
        <fullName evidence="1">Uncharacterized protein</fullName>
    </submittedName>
</protein>
<name>A0A2H3S5I4_FUSFU</name>
<reference evidence="1" key="1">
    <citation type="submission" date="2019-05" db="EMBL/GenBank/DDBJ databases">
        <authorList>
            <person name="Piombo E."/>
        </authorList>
    </citation>
    <scope>NUCLEOTIDE SEQUENCE</scope>
    <source>
        <strain evidence="1">C2S</strain>
    </source>
</reference>
<dbReference type="EMBL" id="CABFJX010000124">
    <property type="protein sequence ID" value="VTT64940.1"/>
    <property type="molecule type" value="Genomic_DNA"/>
</dbReference>
<sequence>MNSKNEKSAEHFTSEDMDCQVSSIQPVKAALAKAKKRSQRNAPSFRGLEEKTYNLFSTDHVKHCWHSITSAKYIEFYPPEDWDPFPNYTDGRGPVEGHIYLVTGQFCSLDLFTPPSKYPSTKFHKLTANKGRKTVDVQFLDEYFLILKIHRDFVFSTQSREIPKEAPEFFTYYGIAEGYTPPVDKREEIAKRCRSASPQ</sequence>
<comment type="caution">
    <text evidence="1">The sequence shown here is derived from an EMBL/GenBank/DDBJ whole genome shotgun (WGS) entry which is preliminary data.</text>
</comment>
<organism evidence="1 2">
    <name type="scientific">Fusarium fujikuroi</name>
    <name type="common">Bakanae and foot rot disease fungus</name>
    <name type="synonym">Gibberella fujikuroi</name>
    <dbReference type="NCBI Taxonomy" id="5127"/>
    <lineage>
        <taxon>Eukaryota</taxon>
        <taxon>Fungi</taxon>
        <taxon>Dikarya</taxon>
        <taxon>Ascomycota</taxon>
        <taxon>Pezizomycotina</taxon>
        <taxon>Sordariomycetes</taxon>
        <taxon>Hypocreomycetidae</taxon>
        <taxon>Hypocreales</taxon>
        <taxon>Nectriaceae</taxon>
        <taxon>Fusarium</taxon>
        <taxon>Fusarium fujikuroi species complex</taxon>
    </lineage>
</organism>
<dbReference type="Proteomes" id="UP000760494">
    <property type="component" value="Unassembled WGS sequence"/>
</dbReference>
<dbReference type="AlphaFoldDB" id="A0A2H3S5I4"/>
<proteinExistence type="predicted"/>
<gene>
    <name evidence="1" type="ORF">C2S_5699</name>
</gene>
<accession>A0A2H3S5I4</accession>